<reference evidence="4 5" key="1">
    <citation type="submission" date="2019-05" db="EMBL/GenBank/DDBJ databases">
        <title>Verrucobacter flavum gen. nov., sp. nov. a new member of the family Verrucomicrobiaceae.</title>
        <authorList>
            <person name="Szuroczki S."/>
            <person name="Abbaszade G."/>
            <person name="Szabo A."/>
            <person name="Felfoldi T."/>
            <person name="Schumann P."/>
            <person name="Boka K."/>
            <person name="Keki Z."/>
            <person name="Toumi M."/>
            <person name="Toth E."/>
        </authorList>
    </citation>
    <scope>NUCLEOTIDE SEQUENCE [LARGE SCALE GENOMIC DNA]</scope>
    <source>
        <strain evidence="4 5">MG-N-17</strain>
    </source>
</reference>
<organism evidence="4 5">
    <name type="scientific">Phragmitibacter flavus</name>
    <dbReference type="NCBI Taxonomy" id="2576071"/>
    <lineage>
        <taxon>Bacteria</taxon>
        <taxon>Pseudomonadati</taxon>
        <taxon>Verrucomicrobiota</taxon>
        <taxon>Verrucomicrobiia</taxon>
        <taxon>Verrucomicrobiales</taxon>
        <taxon>Verrucomicrobiaceae</taxon>
        <taxon>Phragmitibacter</taxon>
    </lineage>
</organism>
<keyword evidence="1" id="KW-0812">Transmembrane</keyword>
<dbReference type="Proteomes" id="UP000306196">
    <property type="component" value="Unassembled WGS sequence"/>
</dbReference>
<feature type="domain" description="DUF4190" evidence="2">
    <location>
        <begin position="88"/>
        <end position="153"/>
    </location>
</feature>
<keyword evidence="5" id="KW-1185">Reference proteome</keyword>
<dbReference type="InterPro" id="IPR025640">
    <property type="entry name" value="GYF_2"/>
</dbReference>
<keyword evidence="1" id="KW-0472">Membrane</keyword>
<dbReference type="Pfam" id="PF13828">
    <property type="entry name" value="DUF4190"/>
    <property type="match status" value="1"/>
</dbReference>
<feature type="transmembrane region" description="Helical" evidence="1">
    <location>
        <begin position="88"/>
        <end position="114"/>
    </location>
</feature>
<dbReference type="InterPro" id="IPR025241">
    <property type="entry name" value="DUF4190"/>
</dbReference>
<gene>
    <name evidence="4" type="ORF">FEM03_24010</name>
</gene>
<sequence>MEFHLGRGDQQLGRFSGEEVREGLESGQFLETDLAWCEGMDGWRPVREVVGLPVSLPQVAALQGTILPPVTTSDGHVGMGVMPMPGTAIASLVLGLLPFLACGVGVVLAVPGVICGHMALKAIDAPGARYEGRGVALAGLILNYVWLGLTALAIIVFVLIFLLAGTAAVASGA</sequence>
<dbReference type="RefSeq" id="WP_138088950.1">
    <property type="nucleotide sequence ID" value="NZ_VAUV01000032.1"/>
</dbReference>
<dbReference type="EMBL" id="VAUV01000032">
    <property type="protein sequence ID" value="TLD68181.1"/>
    <property type="molecule type" value="Genomic_DNA"/>
</dbReference>
<dbReference type="OrthoDB" id="195400at2"/>
<evidence type="ECO:0000256" key="1">
    <source>
        <dbReference type="SAM" id="Phobius"/>
    </source>
</evidence>
<dbReference type="Pfam" id="PF14237">
    <property type="entry name" value="GYF_2"/>
    <property type="match status" value="1"/>
</dbReference>
<protein>
    <submittedName>
        <fullName evidence="4">DUF4190 domain-containing protein</fullName>
    </submittedName>
</protein>
<evidence type="ECO:0000259" key="2">
    <source>
        <dbReference type="Pfam" id="PF13828"/>
    </source>
</evidence>
<feature type="transmembrane region" description="Helical" evidence="1">
    <location>
        <begin position="135"/>
        <end position="164"/>
    </location>
</feature>
<name>A0A5R8K737_9BACT</name>
<comment type="caution">
    <text evidence="4">The sequence shown here is derived from an EMBL/GenBank/DDBJ whole genome shotgun (WGS) entry which is preliminary data.</text>
</comment>
<feature type="domain" description="GYF" evidence="3">
    <location>
        <begin position="4"/>
        <end position="52"/>
    </location>
</feature>
<dbReference type="AlphaFoldDB" id="A0A5R8K737"/>
<evidence type="ECO:0000259" key="3">
    <source>
        <dbReference type="Pfam" id="PF14237"/>
    </source>
</evidence>
<evidence type="ECO:0000313" key="5">
    <source>
        <dbReference type="Proteomes" id="UP000306196"/>
    </source>
</evidence>
<proteinExistence type="predicted"/>
<keyword evidence="1" id="KW-1133">Transmembrane helix</keyword>
<evidence type="ECO:0000313" key="4">
    <source>
        <dbReference type="EMBL" id="TLD68181.1"/>
    </source>
</evidence>
<accession>A0A5R8K737</accession>